<dbReference type="EMBL" id="BAABGJ010000032">
    <property type="protein sequence ID" value="GAA4346213.1"/>
    <property type="molecule type" value="Genomic_DNA"/>
</dbReference>
<reference evidence="3" key="1">
    <citation type="journal article" date="2019" name="Int. J. Syst. Evol. Microbiol.">
        <title>The Global Catalogue of Microorganisms (GCM) 10K type strain sequencing project: providing services to taxonomists for standard genome sequencing and annotation.</title>
        <authorList>
            <consortium name="The Broad Institute Genomics Platform"/>
            <consortium name="The Broad Institute Genome Sequencing Center for Infectious Disease"/>
            <person name="Wu L."/>
            <person name="Ma J."/>
        </authorList>
    </citation>
    <scope>NUCLEOTIDE SEQUENCE [LARGE SCALE GENOMIC DNA]</scope>
    <source>
        <strain evidence="3">JCM 17804</strain>
    </source>
</reference>
<feature type="compositionally biased region" description="Low complexity" evidence="1">
    <location>
        <begin position="1"/>
        <end position="18"/>
    </location>
</feature>
<proteinExistence type="predicted"/>
<dbReference type="RefSeq" id="WP_345538946.1">
    <property type="nucleotide sequence ID" value="NZ_BAABGJ010000032.1"/>
</dbReference>
<protein>
    <submittedName>
        <fullName evidence="2">Uncharacterized protein</fullName>
    </submittedName>
</protein>
<name>A0ABP8HWT3_9BURK</name>
<keyword evidence="3" id="KW-1185">Reference proteome</keyword>
<dbReference type="Proteomes" id="UP001500975">
    <property type="component" value="Unassembled WGS sequence"/>
</dbReference>
<evidence type="ECO:0000256" key="1">
    <source>
        <dbReference type="SAM" id="MobiDB-lite"/>
    </source>
</evidence>
<gene>
    <name evidence="2" type="ORF">GCM10023165_30840</name>
</gene>
<comment type="caution">
    <text evidence="2">The sequence shown here is derived from an EMBL/GenBank/DDBJ whole genome shotgun (WGS) entry which is preliminary data.</text>
</comment>
<evidence type="ECO:0000313" key="3">
    <source>
        <dbReference type="Proteomes" id="UP001500975"/>
    </source>
</evidence>
<evidence type="ECO:0000313" key="2">
    <source>
        <dbReference type="EMBL" id="GAA4346213.1"/>
    </source>
</evidence>
<feature type="region of interest" description="Disordered" evidence="1">
    <location>
        <begin position="1"/>
        <end position="41"/>
    </location>
</feature>
<accession>A0ABP8HWT3</accession>
<sequence length="41" mass="4494">MRRGIQAQAPGALPQPLATIDRDDRQTYGNDHGGTRFSPLD</sequence>
<organism evidence="2 3">
    <name type="scientific">Variovorax defluvii</name>
    <dbReference type="NCBI Taxonomy" id="913761"/>
    <lineage>
        <taxon>Bacteria</taxon>
        <taxon>Pseudomonadati</taxon>
        <taxon>Pseudomonadota</taxon>
        <taxon>Betaproteobacteria</taxon>
        <taxon>Burkholderiales</taxon>
        <taxon>Comamonadaceae</taxon>
        <taxon>Variovorax</taxon>
    </lineage>
</organism>